<dbReference type="PRINTS" id="PR01415">
    <property type="entry name" value="ANKYRIN"/>
</dbReference>
<evidence type="ECO:0000313" key="7">
    <source>
        <dbReference type="Proteomes" id="UP000199053"/>
    </source>
</evidence>
<name>A0A1G9LFR2_9BACT</name>
<protein>
    <submittedName>
        <fullName evidence="6">Ankyrin repeat</fullName>
    </submittedName>
</protein>
<dbReference type="Pfam" id="PF12796">
    <property type="entry name" value="Ank_2"/>
    <property type="match status" value="4"/>
</dbReference>
<keyword evidence="5" id="KW-0732">Signal</keyword>
<evidence type="ECO:0000256" key="5">
    <source>
        <dbReference type="SAM" id="SignalP"/>
    </source>
</evidence>
<feature type="repeat" description="ANK" evidence="3">
    <location>
        <begin position="355"/>
        <end position="387"/>
    </location>
</feature>
<dbReference type="SUPFAM" id="SSF48403">
    <property type="entry name" value="Ankyrin repeat"/>
    <property type="match status" value="2"/>
</dbReference>
<dbReference type="PANTHER" id="PTHR24126:SF14">
    <property type="entry name" value="ANK_REP_REGION DOMAIN-CONTAINING PROTEIN"/>
    <property type="match status" value="1"/>
</dbReference>
<feature type="region of interest" description="Disordered" evidence="4">
    <location>
        <begin position="126"/>
        <end position="145"/>
    </location>
</feature>
<evidence type="ECO:0000256" key="4">
    <source>
        <dbReference type="SAM" id="MobiDB-lite"/>
    </source>
</evidence>
<dbReference type="InterPro" id="IPR002110">
    <property type="entry name" value="Ankyrin_rpt"/>
</dbReference>
<keyword evidence="1" id="KW-0677">Repeat</keyword>
<feature type="repeat" description="ANK" evidence="3">
    <location>
        <begin position="467"/>
        <end position="499"/>
    </location>
</feature>
<sequence length="637" mass="69028">MRNVNVFQISVIMLSILCAATPLFAKGNKDTRPPLYRAINQNDFAKAKAAIQLGADVNAIYDRDSMLCWALRNENTDITKLILQSPRVNVNQRSVSYDAWGEWERTPLILASHMGQAEMVSILLQKGAKPNEKDRTDSTPESRGNTALIKAAQRDHADVIKVLVTQGAGLNIHAQTKNGQTALWFISECEDLETLKFLHEHGAKINIADNHGSSVLVTTFLHKNREVLDYLFANGADINHVNHSGITPLMDAILLLGDDNAKTVFNFIQNFLTLNPKLDLQKIVNNNGGCAALHLTARFGFVDCANLLLKNGASINLKSLDTGRTPLHVAASANHIDMAKCLIEHNAKLELVDKTGSTPLIVAVIHSDADMVRVLVNAGADINTKSTANILVTPLIKAASNPDPFKHKANLAIIKALLSGKGNVDFQAGNGNTALMSAAQQSNTSQGYERAALLISKDAKLDIVNDKDETALMLAAGAGNEKLVKLLLDKGADAQMKNGAGETVMSYANRAGNKDSAKLLKSQGVKPASPIVRESVIVDALIGTWRGFQDGLPQAIYTVALNKNGNFNFNSKLTPEILKQFPKGTMKATIAAQKGTYTFNGDTMIWNPVGAPPTSMKWKLVKGMLIIDNKIRLNKIK</sequence>
<evidence type="ECO:0000256" key="1">
    <source>
        <dbReference type="ARBA" id="ARBA00022737"/>
    </source>
</evidence>
<dbReference type="Proteomes" id="UP000199053">
    <property type="component" value="Unassembled WGS sequence"/>
</dbReference>
<dbReference type="InterPro" id="IPR036770">
    <property type="entry name" value="Ankyrin_rpt-contain_sf"/>
</dbReference>
<feature type="compositionally biased region" description="Basic and acidic residues" evidence="4">
    <location>
        <begin position="129"/>
        <end position="140"/>
    </location>
</feature>
<evidence type="ECO:0000313" key="6">
    <source>
        <dbReference type="EMBL" id="SDL60770.1"/>
    </source>
</evidence>
<evidence type="ECO:0000256" key="3">
    <source>
        <dbReference type="PROSITE-ProRule" id="PRU00023"/>
    </source>
</evidence>
<dbReference type="AlphaFoldDB" id="A0A1G9LFR2"/>
<feature type="repeat" description="ANK" evidence="3">
    <location>
        <begin position="143"/>
        <end position="175"/>
    </location>
</feature>
<dbReference type="Gene3D" id="1.25.40.20">
    <property type="entry name" value="Ankyrin repeat-containing domain"/>
    <property type="match status" value="4"/>
</dbReference>
<evidence type="ECO:0000256" key="2">
    <source>
        <dbReference type="ARBA" id="ARBA00023043"/>
    </source>
</evidence>
<reference evidence="7" key="1">
    <citation type="submission" date="2016-10" db="EMBL/GenBank/DDBJ databases">
        <authorList>
            <person name="Varghese N."/>
            <person name="Submissions S."/>
        </authorList>
    </citation>
    <scope>NUCLEOTIDE SEQUENCE [LARGE SCALE GENOMIC DNA]</scope>
    <source>
        <strain evidence="7">DSM 16995</strain>
    </source>
</reference>
<keyword evidence="2 3" id="KW-0040">ANK repeat</keyword>
<keyword evidence="7" id="KW-1185">Reference proteome</keyword>
<dbReference type="SMART" id="SM00248">
    <property type="entry name" value="ANK"/>
    <property type="match status" value="14"/>
</dbReference>
<accession>A0A1G9LFR2</accession>
<dbReference type="PANTHER" id="PTHR24126">
    <property type="entry name" value="ANKYRIN REPEAT, PH AND SEC7 DOMAIN CONTAINING PROTEIN SECG-RELATED"/>
    <property type="match status" value="1"/>
</dbReference>
<feature type="signal peptide" evidence="5">
    <location>
        <begin position="1"/>
        <end position="25"/>
    </location>
</feature>
<dbReference type="EMBL" id="FNGA01000007">
    <property type="protein sequence ID" value="SDL60770.1"/>
    <property type="molecule type" value="Genomic_DNA"/>
</dbReference>
<feature type="repeat" description="ANK" evidence="3">
    <location>
        <begin position="322"/>
        <end position="354"/>
    </location>
</feature>
<feature type="repeat" description="ANK" evidence="3">
    <location>
        <begin position="178"/>
        <end position="210"/>
    </location>
</feature>
<dbReference type="PROSITE" id="PS50088">
    <property type="entry name" value="ANK_REPEAT"/>
    <property type="match status" value="7"/>
</dbReference>
<dbReference type="STRING" id="246191.SAMN05660337_3366"/>
<feature type="repeat" description="ANK" evidence="3">
    <location>
        <begin position="103"/>
        <end position="135"/>
    </location>
</feature>
<dbReference type="PROSITE" id="PS50297">
    <property type="entry name" value="ANK_REP_REGION"/>
    <property type="match status" value="6"/>
</dbReference>
<organism evidence="6 7">
    <name type="scientific">Maridesulfovibrio ferrireducens</name>
    <dbReference type="NCBI Taxonomy" id="246191"/>
    <lineage>
        <taxon>Bacteria</taxon>
        <taxon>Pseudomonadati</taxon>
        <taxon>Thermodesulfobacteriota</taxon>
        <taxon>Desulfovibrionia</taxon>
        <taxon>Desulfovibrionales</taxon>
        <taxon>Desulfovibrionaceae</taxon>
        <taxon>Maridesulfovibrio</taxon>
    </lineage>
</organism>
<proteinExistence type="predicted"/>
<feature type="repeat" description="ANK" evidence="3">
    <location>
        <begin position="288"/>
        <end position="320"/>
    </location>
</feature>
<dbReference type="RefSeq" id="WP_244512317.1">
    <property type="nucleotide sequence ID" value="NZ_FNGA01000007.1"/>
</dbReference>
<gene>
    <name evidence="6" type="ORF">SAMN05660337_3366</name>
</gene>
<feature type="chain" id="PRO_5011638352" evidence="5">
    <location>
        <begin position="26"/>
        <end position="637"/>
    </location>
</feature>